<dbReference type="EMBL" id="QRZG01000016">
    <property type="protein sequence ID" value="RGV53254.1"/>
    <property type="molecule type" value="Genomic_DNA"/>
</dbReference>
<reference evidence="2 3" key="1">
    <citation type="submission" date="2018-08" db="EMBL/GenBank/DDBJ databases">
        <title>A genome reference for cultivated species of the human gut microbiota.</title>
        <authorList>
            <person name="Zou Y."/>
            <person name="Xue W."/>
            <person name="Luo G."/>
        </authorList>
    </citation>
    <scope>NUCLEOTIDE SEQUENCE [LARGE SCALE GENOMIC DNA]</scope>
    <source>
        <strain evidence="2 3">AF14-27</strain>
    </source>
</reference>
<accession>A0A412Y7F2</accession>
<evidence type="ECO:0000313" key="2">
    <source>
        <dbReference type="EMBL" id="RGV53254.1"/>
    </source>
</evidence>
<feature type="transmembrane region" description="Helical" evidence="1">
    <location>
        <begin position="20"/>
        <end position="39"/>
    </location>
</feature>
<gene>
    <name evidence="2" type="ORF">DWW09_10335</name>
</gene>
<proteinExistence type="predicted"/>
<protein>
    <submittedName>
        <fullName evidence="2">Uncharacterized protein</fullName>
    </submittedName>
</protein>
<name>A0A412Y7F2_9BACE</name>
<dbReference type="Proteomes" id="UP000284366">
    <property type="component" value="Unassembled WGS sequence"/>
</dbReference>
<evidence type="ECO:0000313" key="3">
    <source>
        <dbReference type="Proteomes" id="UP000284366"/>
    </source>
</evidence>
<keyword evidence="1" id="KW-0472">Membrane</keyword>
<sequence>MIIRDNCLIFLFVKYRVHTAMVFLFSHYFIFKIGFAVLLQAEKSLKTATKCAKNIFTMTV</sequence>
<organism evidence="2 3">
    <name type="scientific">Bacteroides clarus</name>
    <dbReference type="NCBI Taxonomy" id="626929"/>
    <lineage>
        <taxon>Bacteria</taxon>
        <taxon>Pseudomonadati</taxon>
        <taxon>Bacteroidota</taxon>
        <taxon>Bacteroidia</taxon>
        <taxon>Bacteroidales</taxon>
        <taxon>Bacteroidaceae</taxon>
        <taxon>Bacteroides</taxon>
    </lineage>
</organism>
<keyword evidence="1" id="KW-0812">Transmembrane</keyword>
<evidence type="ECO:0000256" key="1">
    <source>
        <dbReference type="SAM" id="Phobius"/>
    </source>
</evidence>
<dbReference type="AlphaFoldDB" id="A0A412Y7F2"/>
<comment type="caution">
    <text evidence="2">The sequence shown here is derived from an EMBL/GenBank/DDBJ whole genome shotgun (WGS) entry which is preliminary data.</text>
</comment>
<keyword evidence="1" id="KW-1133">Transmembrane helix</keyword>